<dbReference type="CDD" id="cd13999">
    <property type="entry name" value="STKc_MAP3K-like"/>
    <property type="match status" value="1"/>
</dbReference>
<dbReference type="InterPro" id="IPR008271">
    <property type="entry name" value="Ser/Thr_kinase_AS"/>
</dbReference>
<name>A0AAW2YHM2_9EUKA</name>
<keyword evidence="3" id="KW-1133">Transmembrane helix</keyword>
<dbReference type="SMART" id="SM00220">
    <property type="entry name" value="S_TKc"/>
    <property type="match status" value="1"/>
</dbReference>
<dbReference type="InterPro" id="IPR001245">
    <property type="entry name" value="Ser-Thr/Tyr_kinase_cat_dom"/>
</dbReference>
<gene>
    <name evidence="5" type="ORF">AKO1_006719</name>
</gene>
<dbReference type="SUPFAM" id="SSF56112">
    <property type="entry name" value="Protein kinase-like (PK-like)"/>
    <property type="match status" value="1"/>
</dbReference>
<feature type="domain" description="Protein kinase" evidence="4">
    <location>
        <begin position="380"/>
        <end position="646"/>
    </location>
</feature>
<feature type="transmembrane region" description="Helical" evidence="3">
    <location>
        <begin position="139"/>
        <end position="163"/>
    </location>
</feature>
<evidence type="ECO:0000313" key="5">
    <source>
        <dbReference type="EMBL" id="KAL0476793.1"/>
    </source>
</evidence>
<evidence type="ECO:0000256" key="3">
    <source>
        <dbReference type="SAM" id="Phobius"/>
    </source>
</evidence>
<accession>A0AAW2YHM2</accession>
<organism evidence="5 6">
    <name type="scientific">Acrasis kona</name>
    <dbReference type="NCBI Taxonomy" id="1008807"/>
    <lineage>
        <taxon>Eukaryota</taxon>
        <taxon>Discoba</taxon>
        <taxon>Heterolobosea</taxon>
        <taxon>Tetramitia</taxon>
        <taxon>Eutetramitia</taxon>
        <taxon>Acrasidae</taxon>
        <taxon>Acrasis</taxon>
    </lineage>
</organism>
<evidence type="ECO:0000256" key="1">
    <source>
        <dbReference type="ARBA" id="ARBA00022741"/>
    </source>
</evidence>
<dbReference type="PROSITE" id="PS00108">
    <property type="entry name" value="PROTEIN_KINASE_ST"/>
    <property type="match status" value="1"/>
</dbReference>
<dbReference type="InterPro" id="IPR000719">
    <property type="entry name" value="Prot_kinase_dom"/>
</dbReference>
<dbReference type="InterPro" id="IPR011009">
    <property type="entry name" value="Kinase-like_dom_sf"/>
</dbReference>
<comment type="caution">
    <text evidence="5">The sequence shown here is derived from an EMBL/GenBank/DDBJ whole genome shotgun (WGS) entry which is preliminary data.</text>
</comment>
<protein>
    <recommendedName>
        <fullName evidence="4">Protein kinase domain-containing protein</fullName>
    </recommendedName>
</protein>
<keyword evidence="3" id="KW-0472">Membrane</keyword>
<dbReference type="Proteomes" id="UP001431209">
    <property type="component" value="Unassembled WGS sequence"/>
</dbReference>
<sequence>MRITAYASIIAMLFVLITINFAFGTFSGLGGLWKNINQTQLSQDNSTDGTTLMKQAYLWNNLYTSVEFLTTFMYAVLLILLITHRDTIFHRISAVFLFNAQFYFVTAGVASGFTVYLAIRHCEQIYNPIDDRPDETVAPVYLVLLICKIVIYIICTILGTTLLGYYLKKTPPPVRYVTRAKTEVFMTLAGLSAVFYLFCFVVDLLYMNYLQQNEYYQLLYYRAGISIFLFITHLVVCVTYVLWNIKGTRRLALAFKISFVVAIISVLLSYGFTFGQMVYAVKLNAYDDIASLSNANRWGVIAIFEVPRTTLILQYIISQVVLSLVMNASLNHSYTRFVAKNPEMELTESLLGTNTSSQSRTSKSSFVYDIQNYIIEAHELSFDSKISEGTFGVVFSGKYLGSRVAIKMIKRQESEAEFEHEVRMLIMLRHPHIVLFIGACVADDYKYIVTEIMAMTLGDVLHSKKKAITSSTGRHVALSYVNKINILKDVASALAFMNGRENPICHRDLKPSNILLSENLTAKICDLGSSRNIASDMTSNTGTYTYMSPEMLFGQKYTEKSDVYSYAIIMYEVFFEAKPFSRQLDQENDFMITMNISNGERPKIPDDIEDVTESEREYIKLMIRSWNQAPEVRPSFAEILASLEDIKNL</sequence>
<dbReference type="Pfam" id="PF07714">
    <property type="entry name" value="PK_Tyr_Ser-Thr"/>
    <property type="match status" value="1"/>
</dbReference>
<evidence type="ECO:0000259" key="4">
    <source>
        <dbReference type="PROSITE" id="PS50011"/>
    </source>
</evidence>
<keyword evidence="1" id="KW-0547">Nucleotide-binding</keyword>
<feature type="transmembrane region" description="Helical" evidence="3">
    <location>
        <begin position="7"/>
        <end position="33"/>
    </location>
</feature>
<feature type="transmembrane region" description="Helical" evidence="3">
    <location>
        <begin position="219"/>
        <end position="241"/>
    </location>
</feature>
<dbReference type="PANTHER" id="PTHR44329">
    <property type="entry name" value="SERINE/THREONINE-PROTEIN KINASE TNNI3K-RELATED"/>
    <property type="match status" value="1"/>
</dbReference>
<dbReference type="GO" id="GO:0004674">
    <property type="term" value="F:protein serine/threonine kinase activity"/>
    <property type="evidence" value="ECO:0007669"/>
    <property type="project" value="TreeGrafter"/>
</dbReference>
<reference evidence="5 6" key="1">
    <citation type="submission" date="2024-03" db="EMBL/GenBank/DDBJ databases">
        <title>The Acrasis kona genome and developmental transcriptomes reveal deep origins of eukaryotic multicellular pathways.</title>
        <authorList>
            <person name="Sheikh S."/>
            <person name="Fu C.-J."/>
            <person name="Brown M.W."/>
            <person name="Baldauf S.L."/>
        </authorList>
    </citation>
    <scope>NUCLEOTIDE SEQUENCE [LARGE SCALE GENOMIC DNA]</scope>
    <source>
        <strain evidence="5 6">ATCC MYA-3509</strain>
    </source>
</reference>
<keyword evidence="2" id="KW-0067">ATP-binding</keyword>
<dbReference type="GO" id="GO:0005524">
    <property type="term" value="F:ATP binding"/>
    <property type="evidence" value="ECO:0007669"/>
    <property type="project" value="UniProtKB-KW"/>
</dbReference>
<feature type="transmembrane region" description="Helical" evidence="3">
    <location>
        <begin position="253"/>
        <end position="272"/>
    </location>
</feature>
<evidence type="ECO:0000256" key="2">
    <source>
        <dbReference type="ARBA" id="ARBA00022840"/>
    </source>
</evidence>
<evidence type="ECO:0000313" key="6">
    <source>
        <dbReference type="Proteomes" id="UP001431209"/>
    </source>
</evidence>
<feature type="transmembrane region" description="Helical" evidence="3">
    <location>
        <begin position="184"/>
        <end position="207"/>
    </location>
</feature>
<dbReference type="Gene3D" id="3.30.200.20">
    <property type="entry name" value="Phosphorylase Kinase, domain 1"/>
    <property type="match status" value="1"/>
</dbReference>
<proteinExistence type="predicted"/>
<feature type="transmembrane region" description="Helical" evidence="3">
    <location>
        <begin position="94"/>
        <end position="119"/>
    </location>
</feature>
<dbReference type="PROSITE" id="PS50011">
    <property type="entry name" value="PROTEIN_KINASE_DOM"/>
    <property type="match status" value="1"/>
</dbReference>
<dbReference type="InterPro" id="IPR051681">
    <property type="entry name" value="Ser/Thr_Kinases-Pseudokinases"/>
</dbReference>
<feature type="transmembrane region" description="Helical" evidence="3">
    <location>
        <begin position="62"/>
        <end position="82"/>
    </location>
</feature>
<dbReference type="Gene3D" id="1.10.510.10">
    <property type="entry name" value="Transferase(Phosphotransferase) domain 1"/>
    <property type="match status" value="1"/>
</dbReference>
<dbReference type="AlphaFoldDB" id="A0AAW2YHM2"/>
<dbReference type="PANTHER" id="PTHR44329:SF298">
    <property type="entry name" value="MIXED LINEAGE KINASE DOMAIN-LIKE PROTEIN"/>
    <property type="match status" value="1"/>
</dbReference>
<dbReference type="EMBL" id="JAOPGA020000094">
    <property type="protein sequence ID" value="KAL0476793.1"/>
    <property type="molecule type" value="Genomic_DNA"/>
</dbReference>
<keyword evidence="6" id="KW-1185">Reference proteome</keyword>
<keyword evidence="3" id="KW-0812">Transmembrane</keyword>